<comment type="caution">
    <text evidence="12">The sequence shown here is derived from an EMBL/GenBank/DDBJ whole genome shotgun (WGS) entry which is preliminary data.</text>
</comment>
<evidence type="ECO:0000256" key="4">
    <source>
        <dbReference type="ARBA" id="ARBA00022723"/>
    </source>
</evidence>
<dbReference type="InterPro" id="IPR007863">
    <property type="entry name" value="Peptidase_M16_C"/>
</dbReference>
<dbReference type="EMBL" id="BDCR01000004">
    <property type="protein sequence ID" value="GAT64153.1"/>
    <property type="molecule type" value="Genomic_DNA"/>
</dbReference>
<dbReference type="RefSeq" id="WP_068705987.1">
    <property type="nucleotide sequence ID" value="NZ_BDCR01000004.1"/>
</dbReference>
<dbReference type="GO" id="GO:0004222">
    <property type="term" value="F:metalloendopeptidase activity"/>
    <property type="evidence" value="ECO:0007669"/>
    <property type="project" value="InterPro"/>
</dbReference>
<feature type="domain" description="Peptidase M16 C-terminal" evidence="11">
    <location>
        <begin position="207"/>
        <end position="389"/>
    </location>
</feature>
<feature type="domain" description="Peptidase M16 C-terminal" evidence="11">
    <location>
        <begin position="688"/>
        <end position="868"/>
    </location>
</feature>
<dbReference type="STRING" id="681398.PJIAN_4702"/>
<keyword evidence="13" id="KW-1185">Reference proteome</keyword>
<keyword evidence="5" id="KW-0378">Hydrolase</keyword>
<dbReference type="Gene3D" id="3.30.830.10">
    <property type="entry name" value="Metalloenzyme, LuxS/M16 peptidase-like"/>
    <property type="match status" value="4"/>
</dbReference>
<dbReference type="InterPro" id="IPR050626">
    <property type="entry name" value="Peptidase_M16"/>
</dbReference>
<evidence type="ECO:0000256" key="7">
    <source>
        <dbReference type="ARBA" id="ARBA00023049"/>
    </source>
</evidence>
<comment type="cofactor">
    <cofactor evidence="1">
        <name>Zn(2+)</name>
        <dbReference type="ChEBI" id="CHEBI:29105"/>
    </cofactor>
</comment>
<keyword evidence="9" id="KW-0732">Signal</keyword>
<dbReference type="GO" id="GO:0006508">
    <property type="term" value="P:proteolysis"/>
    <property type="evidence" value="ECO:0007669"/>
    <property type="project" value="UniProtKB-KW"/>
</dbReference>
<dbReference type="InterPro" id="IPR001431">
    <property type="entry name" value="Pept_M16_Zn_BS"/>
</dbReference>
<dbReference type="PANTHER" id="PTHR43690:SF34">
    <property type="entry name" value="ZINC PROTEASE PQQL-LIKE"/>
    <property type="match status" value="1"/>
</dbReference>
<dbReference type="OrthoDB" id="9811314at2"/>
<sequence>MKKYVSLFCLFLLTTLWSNGFAQQSSQLPIDSQVRIGHLDNGLTYYIRHNEKPKDRADFYIVQKVGAILEEDSQNGLAHFLEHMAFNGTKNFPDKQLINFLEKNGVKFGENINAYTSLDETVYNLSNVPTTLQGVIDSSLLVLHDWSNFISLDGKEIDKERGVIREEWRTGANADRRMWKAGNSILFAGSQYAKRDVIGDTAVINHFSYNTLRDYYKKWYRPDLQAIIVVGDINVDKTEAQIKELFNAIPKAVNPAERILYTVPDNDLPIVARITDPEASNIGFMVQFKQTPLSDDAKKTSIGYVTDIVNSLISRMQNTRFQEIAQKADAPIAYAVSQYGDLVKTKDAFLYYMVPRNGKLKDAISLLFNEIEKTKRYGFNSDEYERAKADILKQIEQAYNNRDKQNSSSYVREYVNNFLNLEPIPGIEWEYKTLQLLMPKLTLEMVNQQVKKYISDKNLLFTEQGPENEKANLLADKDIISMWNSVKQSDIVANKEETINKPLVANPPKPGNIRKVTHNKALDAEEWTLNNGIKVVLKPTKLKQDEIRLLGIAYGGLSLVDNAEKLPSASIADNVIANSGLGEFSKTELNKLLSGKVAGVSPNISDYQESFSGSSSVKDFQTMMQLLYLYFTAPRKDTDGYSSFVNNVRTSLINAANDPDQAFSDTVTTALYCKSPRKFLFNLKALDKVNHDDVMQLYKERFANPANFTFFLAGSLDLEKVKPVILTYLGGLKTSKQLETWKDRDIRYPQGTINLSFDHAMKTPKASNFVLYNDKIEYNLNNSLLAQALGSILDIRYVASIREDEGGSYGVGVKGSIGKIPVPTVSLFMQFDTDPSKEDKMIGLIYKELEDIAKDGPKEEDVQKVKENMNKQHKENVEENGWWLSTMNHYYFSDIDLVNNFDKALNNISATTIKQLAKQLTDKKNILQVVMRPKQ</sequence>
<evidence type="ECO:0000313" key="13">
    <source>
        <dbReference type="Proteomes" id="UP000076586"/>
    </source>
</evidence>
<feature type="chain" id="PRO_5007824368" evidence="9">
    <location>
        <begin position="23"/>
        <end position="935"/>
    </location>
</feature>
<evidence type="ECO:0000256" key="9">
    <source>
        <dbReference type="SAM" id="SignalP"/>
    </source>
</evidence>
<proteinExistence type="inferred from homology"/>
<keyword evidence="7" id="KW-0482">Metalloprotease</keyword>
<reference evidence="13" key="1">
    <citation type="submission" date="2016-04" db="EMBL/GenBank/DDBJ databases">
        <title>Draft genome sequence of Paludibacter jiangxiensis strain NM7.</title>
        <authorList>
            <person name="Qiu Y."/>
            <person name="Matsuura N."/>
            <person name="Ohashi A."/>
            <person name="Tourlousse M.D."/>
            <person name="Sekiguchi Y."/>
        </authorList>
    </citation>
    <scope>NUCLEOTIDE SEQUENCE [LARGE SCALE GENOMIC DNA]</scope>
    <source>
        <strain evidence="13">NM7</strain>
    </source>
</reference>
<accession>A0A161M6A4</accession>
<gene>
    <name evidence="12" type="ORF">PJIAN_4702</name>
</gene>
<evidence type="ECO:0000256" key="3">
    <source>
        <dbReference type="ARBA" id="ARBA00022670"/>
    </source>
</evidence>
<evidence type="ECO:0000256" key="1">
    <source>
        <dbReference type="ARBA" id="ARBA00001947"/>
    </source>
</evidence>
<evidence type="ECO:0000256" key="6">
    <source>
        <dbReference type="ARBA" id="ARBA00022833"/>
    </source>
</evidence>
<keyword evidence="6" id="KW-0862">Zinc</keyword>
<evidence type="ECO:0000259" key="10">
    <source>
        <dbReference type="Pfam" id="PF00675"/>
    </source>
</evidence>
<evidence type="ECO:0000256" key="5">
    <source>
        <dbReference type="ARBA" id="ARBA00022801"/>
    </source>
</evidence>
<organism evidence="12 13">
    <name type="scientific">Paludibacter jiangxiensis</name>
    <dbReference type="NCBI Taxonomy" id="681398"/>
    <lineage>
        <taxon>Bacteria</taxon>
        <taxon>Pseudomonadati</taxon>
        <taxon>Bacteroidota</taxon>
        <taxon>Bacteroidia</taxon>
        <taxon>Bacteroidales</taxon>
        <taxon>Paludibacteraceae</taxon>
        <taxon>Paludibacter</taxon>
    </lineage>
</organism>
<dbReference type="PROSITE" id="PS00143">
    <property type="entry name" value="INSULINASE"/>
    <property type="match status" value="1"/>
</dbReference>
<comment type="similarity">
    <text evidence="2 8">Belongs to the peptidase M16 family.</text>
</comment>
<dbReference type="AlphaFoldDB" id="A0A161M6A4"/>
<dbReference type="GO" id="GO:0046872">
    <property type="term" value="F:metal ion binding"/>
    <property type="evidence" value="ECO:0007669"/>
    <property type="project" value="UniProtKB-KW"/>
</dbReference>
<feature type="domain" description="Peptidase M16 N-terminal" evidence="10">
    <location>
        <begin position="50"/>
        <end position="168"/>
    </location>
</feature>
<dbReference type="PANTHER" id="PTHR43690">
    <property type="entry name" value="NARDILYSIN"/>
    <property type="match status" value="1"/>
</dbReference>
<dbReference type="Pfam" id="PF05193">
    <property type="entry name" value="Peptidase_M16_C"/>
    <property type="match status" value="2"/>
</dbReference>
<evidence type="ECO:0000256" key="2">
    <source>
        <dbReference type="ARBA" id="ARBA00007261"/>
    </source>
</evidence>
<dbReference type="SUPFAM" id="SSF63411">
    <property type="entry name" value="LuxS/MPP-like metallohydrolase"/>
    <property type="match status" value="4"/>
</dbReference>
<dbReference type="InterPro" id="IPR011249">
    <property type="entry name" value="Metalloenz_LuxS/M16"/>
</dbReference>
<dbReference type="InterPro" id="IPR011765">
    <property type="entry name" value="Pept_M16_N"/>
</dbReference>
<dbReference type="Pfam" id="PF00675">
    <property type="entry name" value="Peptidase_M16"/>
    <property type="match status" value="1"/>
</dbReference>
<name>A0A161M6A4_9BACT</name>
<evidence type="ECO:0000256" key="8">
    <source>
        <dbReference type="RuleBase" id="RU004447"/>
    </source>
</evidence>
<keyword evidence="4" id="KW-0479">Metal-binding</keyword>
<dbReference type="Proteomes" id="UP000076586">
    <property type="component" value="Unassembled WGS sequence"/>
</dbReference>
<keyword evidence="3 12" id="KW-0645">Protease</keyword>
<evidence type="ECO:0000313" key="12">
    <source>
        <dbReference type="EMBL" id="GAT64153.1"/>
    </source>
</evidence>
<feature type="signal peptide" evidence="9">
    <location>
        <begin position="1"/>
        <end position="22"/>
    </location>
</feature>
<evidence type="ECO:0000259" key="11">
    <source>
        <dbReference type="Pfam" id="PF05193"/>
    </source>
</evidence>
<reference evidence="13" key="2">
    <citation type="journal article" date="2017" name="Genome Announc.">
        <title>Draft genome sequence of Paludibacter jiangxiensis NM7(T), a propionate-producing fermentative bacterium.</title>
        <authorList>
            <person name="Qiu Y.-L."/>
            <person name="Tourlousse D.M."/>
            <person name="Matsuura N."/>
            <person name="Ohashi A."/>
            <person name="Sekiguchi Y."/>
        </authorList>
    </citation>
    <scope>NUCLEOTIDE SEQUENCE [LARGE SCALE GENOMIC DNA]</scope>
    <source>
        <strain evidence="13">NM7</strain>
    </source>
</reference>
<protein>
    <submittedName>
        <fullName evidence="12">Zinc protease</fullName>
    </submittedName>
</protein>